<accession>A0A8H7Z8D0</accession>
<keyword evidence="3" id="KW-1185">Reference proteome</keyword>
<feature type="compositionally biased region" description="Polar residues" evidence="1">
    <location>
        <begin position="70"/>
        <end position="87"/>
    </location>
</feature>
<protein>
    <submittedName>
        <fullName evidence="2">Uncharacterized protein</fullName>
    </submittedName>
</protein>
<feature type="region of interest" description="Disordered" evidence="1">
    <location>
        <begin position="141"/>
        <end position="175"/>
    </location>
</feature>
<dbReference type="RefSeq" id="XP_067546201.1">
    <property type="nucleotide sequence ID" value="XM_067693818.1"/>
</dbReference>
<feature type="compositionally biased region" description="Low complexity" evidence="1">
    <location>
        <begin position="141"/>
        <end position="170"/>
    </location>
</feature>
<feature type="compositionally biased region" description="Acidic residues" evidence="1">
    <location>
        <begin position="105"/>
        <end position="118"/>
    </location>
</feature>
<gene>
    <name evidence="2" type="ORF">I9W82_004718</name>
</gene>
<evidence type="ECO:0000313" key="2">
    <source>
        <dbReference type="EMBL" id="KAG5417085.1"/>
    </source>
</evidence>
<dbReference type="OrthoDB" id="4076003at2759"/>
<evidence type="ECO:0000313" key="3">
    <source>
        <dbReference type="Proteomes" id="UP000669133"/>
    </source>
</evidence>
<dbReference type="GeneID" id="93653347"/>
<dbReference type="Proteomes" id="UP000669133">
    <property type="component" value="Unassembled WGS sequence"/>
</dbReference>
<feature type="region of interest" description="Disordered" evidence="1">
    <location>
        <begin position="1"/>
        <end position="118"/>
    </location>
</feature>
<feature type="compositionally biased region" description="Low complexity" evidence="1">
    <location>
        <begin position="36"/>
        <end position="56"/>
    </location>
</feature>
<feature type="compositionally biased region" description="Polar residues" evidence="1">
    <location>
        <begin position="1"/>
        <end position="11"/>
    </location>
</feature>
<reference evidence="2 3" key="1">
    <citation type="submission" date="2020-12" db="EMBL/GenBank/DDBJ databases">
        <title>Effect of drift, selection, and recombination on the evolution of hybrid genomes in Candida yeast pathogens.</title>
        <authorList>
            <person name="Mixao V."/>
            <person name="Ksiezopolska E."/>
            <person name="Saus E."/>
            <person name="Boekhout T."/>
            <person name="Gacser A."/>
            <person name="Gabaldon T."/>
        </authorList>
    </citation>
    <scope>NUCLEOTIDE SEQUENCE [LARGE SCALE GENOMIC DNA]</scope>
    <source>
        <strain evidence="2 3">BP57</strain>
    </source>
</reference>
<sequence length="353" mass="39495">MPSKTLKQQPSKLDLIDDTTLTSLPFPPPPPAKRTSASAAAAAAAAASSSSSSSSSNGSVGATGDRRSCKLNTSRSRQLNTTGYNDQVESEYVGDLNFHTFGEANEVEEEEEDEDLYEYSYEEEDPIVLVEDYLSIREESPSYTTFASTSTSTSTSMKPSERTTTSTRSPSPDHHLLRQQSLANFKKRVLSTSSNNSTDTIILQPEERVDRKTDYQRSTSATNSPASQLQPQPQPHPQRQHSDDLQAIFGDLPSFHLLKHCDLCDKPLYEISSIINAKSNLDLKEFVCGDCISNYEVFMAEFVQEQQQQQQQKKKRVDNDAILEPASKKIKNTKFWHVLNHISSKYNIRREVV</sequence>
<organism evidence="2 3">
    <name type="scientific">Candida metapsilosis</name>
    <dbReference type="NCBI Taxonomy" id="273372"/>
    <lineage>
        <taxon>Eukaryota</taxon>
        <taxon>Fungi</taxon>
        <taxon>Dikarya</taxon>
        <taxon>Ascomycota</taxon>
        <taxon>Saccharomycotina</taxon>
        <taxon>Pichiomycetes</taxon>
        <taxon>Debaryomycetaceae</taxon>
        <taxon>Candida/Lodderomyces clade</taxon>
        <taxon>Candida</taxon>
    </lineage>
</organism>
<comment type="caution">
    <text evidence="2">The sequence shown here is derived from an EMBL/GenBank/DDBJ whole genome shotgun (WGS) entry which is preliminary data.</text>
</comment>
<name>A0A8H7Z8D0_9ASCO</name>
<feature type="compositionally biased region" description="Basic and acidic residues" evidence="1">
    <location>
        <begin position="205"/>
        <end position="215"/>
    </location>
</feature>
<feature type="region of interest" description="Disordered" evidence="1">
    <location>
        <begin position="196"/>
        <end position="241"/>
    </location>
</feature>
<evidence type="ECO:0000256" key="1">
    <source>
        <dbReference type="SAM" id="MobiDB-lite"/>
    </source>
</evidence>
<dbReference type="AlphaFoldDB" id="A0A8H7Z8D0"/>
<dbReference type="EMBL" id="JAEOAQ010000007">
    <property type="protein sequence ID" value="KAG5417085.1"/>
    <property type="molecule type" value="Genomic_DNA"/>
</dbReference>
<proteinExistence type="predicted"/>